<comment type="function">
    <text evidence="5">Effector that suppresses plant defense responses during pathogen infection.</text>
</comment>
<protein>
    <recommendedName>
        <fullName evidence="5">RxLR effector protein</fullName>
    </recommendedName>
</protein>
<proteinExistence type="inferred from homology"/>
<comment type="domain">
    <text evidence="5">The RxLR-dEER motif acts to carry the protein into the host cell cytoplasm through binding to cell surface phosphatidylinositol-3-phosphate.</text>
</comment>
<keyword evidence="7" id="KW-1185">Reference proteome</keyword>
<accession>A0A8T1VYM5</accession>
<reference evidence="6" key="1">
    <citation type="submission" date="2021-02" db="EMBL/GenBank/DDBJ databases">
        <authorList>
            <person name="Palmer J.M."/>
        </authorList>
    </citation>
    <scope>NUCLEOTIDE SEQUENCE</scope>
    <source>
        <strain evidence="6">SCRP23</strain>
    </source>
</reference>
<gene>
    <name evidence="6" type="ORF">PHYBOEH_009190</name>
</gene>
<dbReference type="OrthoDB" id="146600at2759"/>
<comment type="caution">
    <text evidence="6">The sequence shown here is derived from an EMBL/GenBank/DDBJ whole genome shotgun (WGS) entry which is preliminary data.</text>
</comment>
<evidence type="ECO:0000256" key="3">
    <source>
        <dbReference type="ARBA" id="ARBA00022525"/>
    </source>
</evidence>
<comment type="subcellular location">
    <subcellularLocation>
        <location evidence="1 5">Secreted</location>
    </subcellularLocation>
</comment>
<keyword evidence="4 5" id="KW-0732">Signal</keyword>
<dbReference type="EMBL" id="JAGDFL010000569">
    <property type="protein sequence ID" value="KAG7385023.1"/>
    <property type="molecule type" value="Genomic_DNA"/>
</dbReference>
<sequence>MRLHKLLLVVSAALFASSHIASAARVADTSPVTDVSAFNAGNRALRARGVARDDEDSTEERTGLSLKFLNEIDARIAQAAKLDDVKGLKAVNSIRADLEPRLRSTLQAIKNDGWTPSTMGKQLNIGEKIKKLTPAQLRNDGDYQFWVRFTAFYKKSRN</sequence>
<evidence type="ECO:0000256" key="4">
    <source>
        <dbReference type="ARBA" id="ARBA00022729"/>
    </source>
</evidence>
<name>A0A8T1VYM5_9STRA</name>
<keyword evidence="3 5" id="KW-0964">Secreted</keyword>
<dbReference type="InterPro" id="IPR031825">
    <property type="entry name" value="RXLR"/>
</dbReference>
<feature type="signal peptide" evidence="5">
    <location>
        <begin position="1"/>
        <end position="23"/>
    </location>
</feature>
<evidence type="ECO:0000313" key="6">
    <source>
        <dbReference type="EMBL" id="KAG7385023.1"/>
    </source>
</evidence>
<evidence type="ECO:0000256" key="1">
    <source>
        <dbReference type="ARBA" id="ARBA00004613"/>
    </source>
</evidence>
<evidence type="ECO:0000256" key="2">
    <source>
        <dbReference type="ARBA" id="ARBA00010400"/>
    </source>
</evidence>
<feature type="chain" id="PRO_5044996433" description="RxLR effector protein" evidence="5">
    <location>
        <begin position="24"/>
        <end position="158"/>
    </location>
</feature>
<evidence type="ECO:0000256" key="5">
    <source>
        <dbReference type="RuleBase" id="RU367124"/>
    </source>
</evidence>
<dbReference type="AlphaFoldDB" id="A0A8T1VYM5"/>
<dbReference type="Proteomes" id="UP000693981">
    <property type="component" value="Unassembled WGS sequence"/>
</dbReference>
<dbReference type="Pfam" id="PF16810">
    <property type="entry name" value="RXLR"/>
    <property type="match status" value="1"/>
</dbReference>
<organism evidence="6 7">
    <name type="scientific">Phytophthora boehmeriae</name>
    <dbReference type="NCBI Taxonomy" id="109152"/>
    <lineage>
        <taxon>Eukaryota</taxon>
        <taxon>Sar</taxon>
        <taxon>Stramenopiles</taxon>
        <taxon>Oomycota</taxon>
        <taxon>Peronosporomycetes</taxon>
        <taxon>Peronosporales</taxon>
        <taxon>Peronosporaceae</taxon>
        <taxon>Phytophthora</taxon>
    </lineage>
</organism>
<evidence type="ECO:0000313" key="7">
    <source>
        <dbReference type="Proteomes" id="UP000693981"/>
    </source>
</evidence>
<comment type="similarity">
    <text evidence="2 5">Belongs to the RxLR effector family.</text>
</comment>